<gene>
    <name evidence="2" type="ORF">TDIS_1215</name>
</gene>
<accession>A0A179D4V9</accession>
<proteinExistence type="predicted"/>
<dbReference type="Gene3D" id="1.10.196.30">
    <property type="match status" value="1"/>
</dbReference>
<dbReference type="NCBIfam" id="TIGR02619">
    <property type="entry name" value="putative CRISPR-associated protein, APE2256 family"/>
    <property type="match status" value="1"/>
</dbReference>
<dbReference type="Gene3D" id="3.40.50.10770">
    <property type="entry name" value="Hypothetical protein VC1899 like domain (Restriction endonuclease-like)"/>
    <property type="match status" value="1"/>
</dbReference>
<protein>
    <submittedName>
        <fullName evidence="2">Putative CRISPR-associated protein</fullName>
    </submittedName>
</protein>
<evidence type="ECO:0000313" key="2">
    <source>
        <dbReference type="EMBL" id="OAQ20759.1"/>
    </source>
</evidence>
<dbReference type="STRING" id="999894.TDIS_1215"/>
<dbReference type="Proteomes" id="UP000078390">
    <property type="component" value="Unassembled WGS sequence"/>
</dbReference>
<sequence>MRPLIFKHANNPEPISGPEGELLKKHLKERRELLLQLSPEEASGISAEINGIFRIYQRNISSGSKDIHILIATDTWLGRETARMVETWLRYQGVTNVQVWDDIAGLRTDSLDNFHCAVSELVRRLHESLPGYKDKGFRIIFNLTGGFKSIQGILQTLSQFYADEAVYIFETSEELLRIPRLPLVLDVLPSIRKNLTVWRRLALGLPVKPDVCRPIPDSFLLLLGEEITLSPWGELIWQQCKQKIYQERFWEPPSERITFSEEFAKDVNDLPPDRCYEINKRMDELALHLEREGHHNPGSLNCHPLKGKPVSDCTHEIYAWSDRDARRIFGVCHGHKRFEIKKLEKHL</sequence>
<comment type="caution">
    <text evidence="2">The sequence shown here is derived from an EMBL/GenBank/DDBJ whole genome shotgun (WGS) entry which is preliminary data.</text>
</comment>
<dbReference type="AlphaFoldDB" id="A0A179D4V9"/>
<dbReference type="InterPro" id="IPR013442">
    <property type="entry name" value="SSO1393-like"/>
</dbReference>
<name>A0A179D4V9_9BACT</name>
<dbReference type="EMBL" id="LWLG01000007">
    <property type="protein sequence ID" value="OAQ20759.1"/>
    <property type="molecule type" value="Genomic_DNA"/>
</dbReference>
<dbReference type="CDD" id="cd09742">
    <property type="entry name" value="Csm6_III-A"/>
    <property type="match status" value="1"/>
</dbReference>
<keyword evidence="3" id="KW-1185">Reference proteome</keyword>
<organism evidence="2 3">
    <name type="scientific">Thermosulfurimonas dismutans</name>
    <dbReference type="NCBI Taxonomy" id="999894"/>
    <lineage>
        <taxon>Bacteria</taxon>
        <taxon>Pseudomonadati</taxon>
        <taxon>Thermodesulfobacteriota</taxon>
        <taxon>Thermodesulfobacteria</taxon>
        <taxon>Thermodesulfobacteriales</taxon>
        <taxon>Thermodesulfobacteriaceae</taxon>
        <taxon>Thermosulfurimonas</taxon>
    </lineage>
</organism>
<reference evidence="2 3" key="1">
    <citation type="submission" date="2016-04" db="EMBL/GenBank/DDBJ databases">
        <title>Genome analysis of Thermosulfurimonas dismutans, the first thermophilic sulfur-disproportionating bacterium of the phylum Thermodesulfobacteria.</title>
        <authorList>
            <person name="Mardanov A.V."/>
            <person name="Beletsky A.V."/>
            <person name="Kadnikov V.V."/>
            <person name="Slobodkin A.I."/>
            <person name="Ravin N.V."/>
        </authorList>
    </citation>
    <scope>NUCLEOTIDE SEQUENCE [LARGE SCALE GENOMIC DNA]</scope>
    <source>
        <strain evidence="2 3">S95</strain>
    </source>
</reference>
<dbReference type="Pfam" id="PF09651">
    <property type="entry name" value="Cas_APE2256"/>
    <property type="match status" value="1"/>
</dbReference>
<evidence type="ECO:0000259" key="1">
    <source>
        <dbReference type="Pfam" id="PF09651"/>
    </source>
</evidence>
<feature type="domain" description="CRISPR system ring nuclease SSO1393-like" evidence="1">
    <location>
        <begin position="45"/>
        <end position="181"/>
    </location>
</feature>
<evidence type="ECO:0000313" key="3">
    <source>
        <dbReference type="Proteomes" id="UP000078390"/>
    </source>
</evidence>